<dbReference type="AlphaFoldDB" id="A0A9P7RVN1"/>
<evidence type="ECO:0000313" key="3">
    <source>
        <dbReference type="Proteomes" id="UP001049176"/>
    </source>
</evidence>
<accession>A0A9P7RVN1</accession>
<keyword evidence="3" id="KW-1185">Reference proteome</keyword>
<dbReference type="GeneID" id="66078802"/>
<dbReference type="KEGG" id="more:E1B28_009726"/>
<dbReference type="Proteomes" id="UP001049176">
    <property type="component" value="Chromosome 6"/>
</dbReference>
<dbReference type="RefSeq" id="XP_043007094.1">
    <property type="nucleotide sequence ID" value="XM_043154639.1"/>
</dbReference>
<comment type="caution">
    <text evidence="2">The sequence shown here is derived from an EMBL/GenBank/DDBJ whole genome shotgun (WGS) entry which is preliminary data.</text>
</comment>
<sequence length="102" mass="10673">MCHTGPQVMTLPLPEFLIPSGLVILVLDVHQGWKASDSHGILHFSTGILDGEGSVESGLGDWEGWEGFGVSRMVVGGSFESFGSDDGDSGLDSLSPPDCVLV</sequence>
<gene>
    <name evidence="2" type="ORF">E1B28_009726</name>
</gene>
<feature type="region of interest" description="Disordered" evidence="1">
    <location>
        <begin position="82"/>
        <end position="102"/>
    </location>
</feature>
<proteinExistence type="predicted"/>
<reference evidence="2" key="1">
    <citation type="journal article" date="2021" name="Genome Biol. Evol.">
        <title>The assembled and annotated genome of the fairy-ring fungus Marasmius oreades.</title>
        <authorList>
            <person name="Hiltunen M."/>
            <person name="Ament-Velasquez S.L."/>
            <person name="Johannesson H."/>
        </authorList>
    </citation>
    <scope>NUCLEOTIDE SEQUENCE</scope>
    <source>
        <strain evidence="2">03SP1</strain>
    </source>
</reference>
<organism evidence="2 3">
    <name type="scientific">Marasmius oreades</name>
    <name type="common">fairy-ring Marasmius</name>
    <dbReference type="NCBI Taxonomy" id="181124"/>
    <lineage>
        <taxon>Eukaryota</taxon>
        <taxon>Fungi</taxon>
        <taxon>Dikarya</taxon>
        <taxon>Basidiomycota</taxon>
        <taxon>Agaricomycotina</taxon>
        <taxon>Agaricomycetes</taxon>
        <taxon>Agaricomycetidae</taxon>
        <taxon>Agaricales</taxon>
        <taxon>Marasmiineae</taxon>
        <taxon>Marasmiaceae</taxon>
        <taxon>Marasmius</taxon>
    </lineage>
</organism>
<feature type="compositionally biased region" description="Low complexity" evidence="1">
    <location>
        <begin position="90"/>
        <end position="102"/>
    </location>
</feature>
<protein>
    <submittedName>
        <fullName evidence="2">Uncharacterized protein</fullName>
    </submittedName>
</protein>
<evidence type="ECO:0000256" key="1">
    <source>
        <dbReference type="SAM" id="MobiDB-lite"/>
    </source>
</evidence>
<evidence type="ECO:0000313" key="2">
    <source>
        <dbReference type="EMBL" id="KAG7090624.1"/>
    </source>
</evidence>
<dbReference type="EMBL" id="CM032186">
    <property type="protein sequence ID" value="KAG7090624.1"/>
    <property type="molecule type" value="Genomic_DNA"/>
</dbReference>
<name>A0A9P7RVN1_9AGAR</name>